<dbReference type="STRING" id="1314776.A0A165ZMA4"/>
<keyword evidence="2" id="KW-0812">Transmembrane</keyword>
<dbReference type="AlphaFoldDB" id="A0A165ZMA4"/>
<feature type="compositionally biased region" description="Basic and acidic residues" evidence="1">
    <location>
        <begin position="315"/>
        <end position="335"/>
    </location>
</feature>
<feature type="transmembrane region" description="Helical" evidence="2">
    <location>
        <begin position="78"/>
        <end position="104"/>
    </location>
</feature>
<evidence type="ECO:0000256" key="2">
    <source>
        <dbReference type="SAM" id="Phobius"/>
    </source>
</evidence>
<dbReference type="OrthoDB" id="3357304at2759"/>
<gene>
    <name evidence="4" type="ORF">SISSUDRAFT_1065315</name>
</gene>
<feature type="compositionally biased region" description="Low complexity" evidence="1">
    <location>
        <begin position="380"/>
        <end position="405"/>
    </location>
</feature>
<evidence type="ECO:0008006" key="6">
    <source>
        <dbReference type="Google" id="ProtNLM"/>
    </source>
</evidence>
<evidence type="ECO:0000256" key="3">
    <source>
        <dbReference type="SAM" id="SignalP"/>
    </source>
</evidence>
<evidence type="ECO:0000256" key="1">
    <source>
        <dbReference type="SAM" id="MobiDB-lite"/>
    </source>
</evidence>
<keyword evidence="3" id="KW-0732">Signal</keyword>
<feature type="transmembrane region" description="Helical" evidence="2">
    <location>
        <begin position="165"/>
        <end position="186"/>
    </location>
</feature>
<protein>
    <recommendedName>
        <fullName evidence="6">Family A G protein-coupled receptor-like protein</fullName>
    </recommendedName>
</protein>
<feature type="compositionally biased region" description="Acidic residues" evidence="1">
    <location>
        <begin position="363"/>
        <end position="374"/>
    </location>
</feature>
<name>A0A165ZMA4_9AGAM</name>
<dbReference type="Proteomes" id="UP000076798">
    <property type="component" value="Unassembled WGS sequence"/>
</dbReference>
<keyword evidence="2" id="KW-1133">Transmembrane helix</keyword>
<feature type="region of interest" description="Disordered" evidence="1">
    <location>
        <begin position="310"/>
        <end position="337"/>
    </location>
</feature>
<keyword evidence="2" id="KW-0472">Membrane</keyword>
<feature type="transmembrane region" description="Helical" evidence="2">
    <location>
        <begin position="44"/>
        <end position="66"/>
    </location>
</feature>
<feature type="transmembrane region" description="Helical" evidence="2">
    <location>
        <begin position="235"/>
        <end position="255"/>
    </location>
</feature>
<feature type="transmembrane region" description="Helical" evidence="2">
    <location>
        <begin position="275"/>
        <end position="296"/>
    </location>
</feature>
<keyword evidence="5" id="KW-1185">Reference proteome</keyword>
<feature type="chain" id="PRO_5012317129" description="Family A G protein-coupled receptor-like protein" evidence="3">
    <location>
        <begin position="16"/>
        <end position="493"/>
    </location>
</feature>
<reference evidence="4 5" key="1">
    <citation type="journal article" date="2016" name="Mol. Biol. Evol.">
        <title>Comparative Genomics of Early-Diverging Mushroom-Forming Fungi Provides Insights into the Origins of Lignocellulose Decay Capabilities.</title>
        <authorList>
            <person name="Nagy L.G."/>
            <person name="Riley R."/>
            <person name="Tritt A."/>
            <person name="Adam C."/>
            <person name="Daum C."/>
            <person name="Floudas D."/>
            <person name="Sun H."/>
            <person name="Yadav J.S."/>
            <person name="Pangilinan J."/>
            <person name="Larsson K.H."/>
            <person name="Matsuura K."/>
            <person name="Barry K."/>
            <person name="Labutti K."/>
            <person name="Kuo R."/>
            <person name="Ohm R.A."/>
            <person name="Bhattacharya S.S."/>
            <person name="Shirouzu T."/>
            <person name="Yoshinaga Y."/>
            <person name="Martin F.M."/>
            <person name="Grigoriev I.V."/>
            <person name="Hibbett D.S."/>
        </authorList>
    </citation>
    <scope>NUCLEOTIDE SEQUENCE [LARGE SCALE GENOMIC DNA]</scope>
    <source>
        <strain evidence="4 5">HHB10207 ss-3</strain>
    </source>
</reference>
<feature type="signal peptide" evidence="3">
    <location>
        <begin position="1"/>
        <end position="15"/>
    </location>
</feature>
<evidence type="ECO:0000313" key="5">
    <source>
        <dbReference type="Proteomes" id="UP000076798"/>
    </source>
</evidence>
<feature type="transmembrane region" description="Helical" evidence="2">
    <location>
        <begin position="134"/>
        <end position="158"/>
    </location>
</feature>
<organism evidence="4 5">
    <name type="scientific">Sistotremastrum suecicum HHB10207 ss-3</name>
    <dbReference type="NCBI Taxonomy" id="1314776"/>
    <lineage>
        <taxon>Eukaryota</taxon>
        <taxon>Fungi</taxon>
        <taxon>Dikarya</taxon>
        <taxon>Basidiomycota</taxon>
        <taxon>Agaricomycotina</taxon>
        <taxon>Agaricomycetes</taxon>
        <taxon>Sistotremastrales</taxon>
        <taxon>Sistotremastraceae</taxon>
        <taxon>Sistotremastrum</taxon>
    </lineage>
</organism>
<proteinExistence type="predicted"/>
<dbReference type="EMBL" id="KV428181">
    <property type="protein sequence ID" value="KZT34444.1"/>
    <property type="molecule type" value="Genomic_DNA"/>
</dbReference>
<evidence type="ECO:0000313" key="4">
    <source>
        <dbReference type="EMBL" id="KZT34444.1"/>
    </source>
</evidence>
<sequence>MRRLLFLALLPFSLAQDSTDTSDDGLPSDPYLAWQPEFARSLPIQILITGIILTLACILLLNLLFTLQYHWPLARLNYALQVSGVVGMLLCLVLSFNVILTTAANKSREWPYMLDYVAVEIPPDNWGTVSIACWYVLEAVVAGIVHITHIQFLTLLYPSTLEAKLIISLLGPLALFSSFVELLPIYPSPSIYIKDIADTIRNICNSTLSLLFAIALILWGFVINRKQAWRSDGGTGAFGGATLMLAVTGTSLNFLSVSNKGPYLWLPGLLRSVVLWQSFVGWWWWIGAGMAAGLEFEEALELKRRRQLRANGTASKDESSADRKSRKSSTKDEARSTATDNRLMKLLWRSHRASPAPHTPADGPEDVHEDEESHSDDSESQAPVSPSQASPDATLPSSTTASSSDPDQKQSFISSFYHTLRRAHLNAVRLQTLEWLSVRRERGWRVWMRAQEYPPSVEEIEMSTRNGGGDGKGTGVNWWGPVGKWRLRDRTRY</sequence>
<feature type="region of interest" description="Disordered" evidence="1">
    <location>
        <begin position="350"/>
        <end position="409"/>
    </location>
</feature>
<feature type="transmembrane region" description="Helical" evidence="2">
    <location>
        <begin position="206"/>
        <end position="223"/>
    </location>
</feature>
<accession>A0A165ZMA4</accession>